<feature type="transmembrane region" description="Helical" evidence="6">
    <location>
        <begin position="384"/>
        <end position="405"/>
    </location>
</feature>
<evidence type="ECO:0000313" key="7">
    <source>
        <dbReference type="EMBL" id="NMO17982.1"/>
    </source>
</evidence>
<keyword evidence="6" id="KW-0813">Transport</keyword>
<organism evidence="7 8">
    <name type="scientific">Pyxidicoccus fallax</name>
    <dbReference type="NCBI Taxonomy" id="394095"/>
    <lineage>
        <taxon>Bacteria</taxon>
        <taxon>Pseudomonadati</taxon>
        <taxon>Myxococcota</taxon>
        <taxon>Myxococcia</taxon>
        <taxon>Myxococcales</taxon>
        <taxon>Cystobacterineae</taxon>
        <taxon>Myxococcaceae</taxon>
        <taxon>Pyxidicoccus</taxon>
    </lineage>
</organism>
<dbReference type="GO" id="GO:0006885">
    <property type="term" value="P:regulation of pH"/>
    <property type="evidence" value="ECO:0007669"/>
    <property type="project" value="UniProtKB-UniRule"/>
</dbReference>
<keyword evidence="4 6" id="KW-1133">Transmembrane helix</keyword>
<feature type="transmembrane region" description="Helical" evidence="6">
    <location>
        <begin position="26"/>
        <end position="48"/>
    </location>
</feature>
<dbReference type="PANTHER" id="PTHR30341:SF0">
    <property type="entry name" value="NA(+)_H(+) ANTIPORTER NHAA"/>
    <property type="match status" value="1"/>
</dbReference>
<reference evidence="7 8" key="1">
    <citation type="submission" date="2020-04" db="EMBL/GenBank/DDBJ databases">
        <title>Draft genome of Pyxidicoccus fallax type strain.</title>
        <authorList>
            <person name="Whitworth D.E."/>
        </authorList>
    </citation>
    <scope>NUCLEOTIDE SEQUENCE [LARGE SCALE GENOMIC DNA]</scope>
    <source>
        <strain evidence="7 8">DSM 14698</strain>
    </source>
</reference>
<dbReference type="Proteomes" id="UP000518300">
    <property type="component" value="Unassembled WGS sequence"/>
</dbReference>
<dbReference type="AlphaFoldDB" id="A0A848LJV1"/>
<keyword evidence="6" id="KW-0406">Ion transport</keyword>
<comment type="similarity">
    <text evidence="6">Belongs to the NhaA Na(+)/H(+) (TC 2.A.33) antiporter family.</text>
</comment>
<dbReference type="InterPro" id="IPR023171">
    <property type="entry name" value="Na/H_antiporter_dom_sf"/>
</dbReference>
<keyword evidence="6" id="KW-0050">Antiport</keyword>
<evidence type="ECO:0000256" key="2">
    <source>
        <dbReference type="ARBA" id="ARBA00022475"/>
    </source>
</evidence>
<dbReference type="NCBIfam" id="TIGR00773">
    <property type="entry name" value="NhaA"/>
    <property type="match status" value="1"/>
</dbReference>
<dbReference type="Pfam" id="PF06965">
    <property type="entry name" value="Na_H_antiport_1"/>
    <property type="match status" value="1"/>
</dbReference>
<evidence type="ECO:0000256" key="1">
    <source>
        <dbReference type="ARBA" id="ARBA00004429"/>
    </source>
</evidence>
<dbReference type="PANTHER" id="PTHR30341">
    <property type="entry name" value="SODIUM ION/PROTON ANTIPORTER NHAA-RELATED"/>
    <property type="match status" value="1"/>
</dbReference>
<dbReference type="GO" id="GO:0005886">
    <property type="term" value="C:plasma membrane"/>
    <property type="evidence" value="ECO:0007669"/>
    <property type="project" value="UniProtKB-SubCell"/>
</dbReference>
<dbReference type="GO" id="GO:0015385">
    <property type="term" value="F:sodium:proton antiporter activity"/>
    <property type="evidence" value="ECO:0007669"/>
    <property type="project" value="UniProtKB-UniRule"/>
</dbReference>
<name>A0A848LJV1_9BACT</name>
<proteinExistence type="inferred from homology"/>
<feature type="transmembrane region" description="Helical" evidence="6">
    <location>
        <begin position="168"/>
        <end position="194"/>
    </location>
</feature>
<feature type="transmembrane region" description="Helical" evidence="6">
    <location>
        <begin position="417"/>
        <end position="434"/>
    </location>
</feature>
<evidence type="ECO:0000256" key="5">
    <source>
        <dbReference type="ARBA" id="ARBA00023136"/>
    </source>
</evidence>
<dbReference type="HAMAP" id="MF_01844">
    <property type="entry name" value="NhaA"/>
    <property type="match status" value="1"/>
</dbReference>
<dbReference type="RefSeq" id="WP_169347257.1">
    <property type="nucleotide sequence ID" value="NZ_JABBJJ010000117.1"/>
</dbReference>
<feature type="transmembrane region" description="Helical" evidence="6">
    <location>
        <begin position="143"/>
        <end position="161"/>
    </location>
</feature>
<sequence>MASKGTVANGKLGSLFAGVVRPIQRFFHLEAASGILLLVAAAVALVWANSPWSALYSEVFDFPLSLGVGDAVGRFTVRELINDGLMTIFFFVVGMEIKRELVVGELRTLSRALLPLVAAVGGMVVPAGIYVLLNHGGPGQPGWAIPMATDIAFCVGILTLLKSRVPHPLIVFLTALAIFDDMGGILVIALFYGSGLHVDWLLGALGVIGALFVCNRLRVGNGLIWAAGGAALWYSLHHGGIHATLAGVVLGLMIPARPERSAHEVLAELHVHTTQLIGKPPDEDLQNAEVLAIEEKLEDLEPPLNRFVHLLHPYMAFFIMPVFALANSGVSLSGVGLSDLVSPIPLGAMLGLFLGKQLGIFAATFLAVKLGLSPVPGNASWVKVHGVCVVAGIGFTVALFIAGLAFPDPHLLDAAKVGILLGSALSGIGGYLLLRMTAPVTATGTVAAAPAPQV</sequence>
<comment type="subcellular location">
    <subcellularLocation>
        <location evidence="1">Cell inner membrane</location>
        <topology evidence="1">Multi-pass membrane protein</topology>
    </subcellularLocation>
    <subcellularLocation>
        <location evidence="6">Cell membrane</location>
        <topology evidence="6">Multi-pass membrane protein</topology>
    </subcellularLocation>
</comment>
<feature type="transmembrane region" description="Helical" evidence="6">
    <location>
        <begin position="314"/>
        <end position="337"/>
    </location>
</feature>
<dbReference type="Gene3D" id="1.20.1530.10">
    <property type="entry name" value="Na+/H+ antiporter like domain"/>
    <property type="match status" value="1"/>
</dbReference>
<keyword evidence="2 6" id="KW-1003">Cell membrane</keyword>
<evidence type="ECO:0000256" key="4">
    <source>
        <dbReference type="ARBA" id="ARBA00022989"/>
    </source>
</evidence>
<accession>A0A848LJV1</accession>
<comment type="function">
    <text evidence="6">Na(+)/H(+) antiporter that extrudes sodium in exchange for external protons.</text>
</comment>
<keyword evidence="3 6" id="KW-0812">Transmembrane</keyword>
<evidence type="ECO:0000256" key="6">
    <source>
        <dbReference type="HAMAP-Rule" id="MF_01844"/>
    </source>
</evidence>
<feature type="transmembrane region" description="Helical" evidence="6">
    <location>
        <begin position="349"/>
        <end position="372"/>
    </location>
</feature>
<comment type="caution">
    <text evidence="7">The sequence shown here is derived from an EMBL/GenBank/DDBJ whole genome shotgun (WGS) entry which is preliminary data.</text>
</comment>
<comment type="catalytic activity">
    <reaction evidence="6">
        <text>Na(+)(in) + 2 H(+)(out) = Na(+)(out) + 2 H(+)(in)</text>
        <dbReference type="Rhea" id="RHEA:29251"/>
        <dbReference type="ChEBI" id="CHEBI:15378"/>
        <dbReference type="ChEBI" id="CHEBI:29101"/>
    </reaction>
</comment>
<gene>
    <name evidence="6 7" type="primary">nhaA</name>
    <name evidence="7" type="ORF">HG543_24445</name>
</gene>
<keyword evidence="6" id="KW-0915">Sodium</keyword>
<keyword evidence="5 6" id="KW-0472">Membrane</keyword>
<evidence type="ECO:0000313" key="8">
    <source>
        <dbReference type="Proteomes" id="UP000518300"/>
    </source>
</evidence>
<dbReference type="EMBL" id="JABBJJ010000117">
    <property type="protein sequence ID" value="NMO17982.1"/>
    <property type="molecule type" value="Genomic_DNA"/>
</dbReference>
<protein>
    <recommendedName>
        <fullName evidence="6">Na(+)/H(+) antiporter NhaA</fullName>
    </recommendedName>
    <alternativeName>
        <fullName evidence="6">Sodium/proton antiporter NhaA</fullName>
    </alternativeName>
</protein>
<feature type="transmembrane region" description="Helical" evidence="6">
    <location>
        <begin position="80"/>
        <end position="97"/>
    </location>
</feature>
<feature type="transmembrane region" description="Helical" evidence="6">
    <location>
        <begin position="109"/>
        <end position="131"/>
    </location>
</feature>
<keyword evidence="8" id="KW-1185">Reference proteome</keyword>
<feature type="transmembrane region" description="Helical" evidence="6">
    <location>
        <begin position="200"/>
        <end position="219"/>
    </location>
</feature>
<keyword evidence="6" id="KW-0739">Sodium transport</keyword>
<evidence type="ECO:0000256" key="3">
    <source>
        <dbReference type="ARBA" id="ARBA00022692"/>
    </source>
</evidence>
<dbReference type="InterPro" id="IPR004670">
    <property type="entry name" value="NhaA"/>
</dbReference>